<evidence type="ECO:0000256" key="1">
    <source>
        <dbReference type="SAM" id="MobiDB-lite"/>
    </source>
</evidence>
<dbReference type="AlphaFoldDB" id="A0A0D9YNW5"/>
<feature type="region of interest" description="Disordered" evidence="1">
    <location>
        <begin position="70"/>
        <end position="100"/>
    </location>
</feature>
<dbReference type="Gramene" id="OGLUM02G07810.1">
    <property type="protein sequence ID" value="OGLUM02G07810.1"/>
    <property type="gene ID" value="OGLUM02G07810"/>
</dbReference>
<protein>
    <submittedName>
        <fullName evidence="2">Uncharacterized protein</fullName>
    </submittedName>
</protein>
<dbReference type="EnsemblPlants" id="OGLUM02G07810.1">
    <property type="protein sequence ID" value="OGLUM02G07810.1"/>
    <property type="gene ID" value="OGLUM02G07810"/>
</dbReference>
<name>A0A0D9YNW5_9ORYZ</name>
<reference evidence="2" key="1">
    <citation type="submission" date="2015-04" db="UniProtKB">
        <authorList>
            <consortium name="EnsemblPlants"/>
        </authorList>
    </citation>
    <scope>IDENTIFICATION</scope>
</reference>
<sequence length="140" mass="14647">MWDFSGSRRRQVARGGVPATAIATGVPVCGRGEITGGVPLHGEVGLGVAATHQHSSLIVGSRSLLGRLKGKKKENKIRRRRCLPQSPATTSTGGHESGGCGGDSGGLASLFCFALSIKANLNRIRETDREEDDDKSPIAL</sequence>
<dbReference type="Proteomes" id="UP000026961">
    <property type="component" value="Chromosome 2"/>
</dbReference>
<proteinExistence type="predicted"/>
<evidence type="ECO:0000313" key="2">
    <source>
        <dbReference type="EnsemblPlants" id="OGLUM02G07810.1"/>
    </source>
</evidence>
<evidence type="ECO:0000313" key="3">
    <source>
        <dbReference type="Proteomes" id="UP000026961"/>
    </source>
</evidence>
<organism evidence="2">
    <name type="scientific">Oryza glumipatula</name>
    <dbReference type="NCBI Taxonomy" id="40148"/>
    <lineage>
        <taxon>Eukaryota</taxon>
        <taxon>Viridiplantae</taxon>
        <taxon>Streptophyta</taxon>
        <taxon>Embryophyta</taxon>
        <taxon>Tracheophyta</taxon>
        <taxon>Spermatophyta</taxon>
        <taxon>Magnoliopsida</taxon>
        <taxon>Liliopsida</taxon>
        <taxon>Poales</taxon>
        <taxon>Poaceae</taxon>
        <taxon>BOP clade</taxon>
        <taxon>Oryzoideae</taxon>
        <taxon>Oryzeae</taxon>
        <taxon>Oryzinae</taxon>
        <taxon>Oryza</taxon>
    </lineage>
</organism>
<keyword evidence="3" id="KW-1185">Reference proteome</keyword>
<dbReference type="HOGENOM" id="CLU_1838251_0_0_1"/>
<reference evidence="2" key="2">
    <citation type="submission" date="2018-05" db="EMBL/GenBank/DDBJ databases">
        <title>OgluRS3 (Oryza glumaepatula Reference Sequence Version 3).</title>
        <authorList>
            <person name="Zhang J."/>
            <person name="Kudrna D."/>
            <person name="Lee S."/>
            <person name="Talag J."/>
            <person name="Welchert J."/>
            <person name="Wing R.A."/>
        </authorList>
    </citation>
    <scope>NUCLEOTIDE SEQUENCE [LARGE SCALE GENOMIC DNA]</scope>
</reference>
<feature type="compositionally biased region" description="Basic residues" evidence="1">
    <location>
        <begin position="70"/>
        <end position="82"/>
    </location>
</feature>
<accession>A0A0D9YNW5</accession>